<evidence type="ECO:0000256" key="3">
    <source>
        <dbReference type="SAM" id="Phobius"/>
    </source>
</evidence>
<evidence type="ECO:0000259" key="4">
    <source>
        <dbReference type="PROSITE" id="PS50887"/>
    </source>
</evidence>
<dbReference type="Gene3D" id="3.30.70.270">
    <property type="match status" value="1"/>
</dbReference>
<evidence type="ECO:0000313" key="5">
    <source>
        <dbReference type="EMBL" id="MEB5476034.1"/>
    </source>
</evidence>
<dbReference type="InterPro" id="IPR043128">
    <property type="entry name" value="Rev_trsase/Diguanyl_cyclase"/>
</dbReference>
<proteinExistence type="predicted"/>
<evidence type="ECO:0000256" key="1">
    <source>
        <dbReference type="ARBA" id="ARBA00012528"/>
    </source>
</evidence>
<dbReference type="InterPro" id="IPR050469">
    <property type="entry name" value="Diguanylate_Cyclase"/>
</dbReference>
<feature type="transmembrane region" description="Helical" evidence="3">
    <location>
        <begin position="198"/>
        <end position="216"/>
    </location>
</feature>
<feature type="domain" description="GGDEF" evidence="4">
    <location>
        <begin position="294"/>
        <end position="425"/>
    </location>
</feature>
<dbReference type="RefSeq" id="WP_325774625.1">
    <property type="nucleotide sequence ID" value="NZ_VTDN01000002.1"/>
</dbReference>
<dbReference type="PROSITE" id="PS50887">
    <property type="entry name" value="GGDEF"/>
    <property type="match status" value="1"/>
</dbReference>
<protein>
    <recommendedName>
        <fullName evidence="1">diguanylate cyclase</fullName>
        <ecNumber evidence="1">2.7.7.65</ecNumber>
    </recommendedName>
</protein>
<reference evidence="5 6" key="1">
    <citation type="submission" date="2019-08" db="EMBL/GenBank/DDBJ databases">
        <title>Five species of Acinetobacter isolated from floral nectar and animal pollinators.</title>
        <authorList>
            <person name="Hendry T.A."/>
        </authorList>
    </citation>
    <scope>NUCLEOTIDE SEQUENCE [LARGE SCALE GENOMIC DNA]</scope>
    <source>
        <strain evidence="5 6">MD18.27</strain>
    </source>
</reference>
<dbReference type="EC" id="2.7.7.65" evidence="1"/>
<feature type="transmembrane region" description="Helical" evidence="3">
    <location>
        <begin position="119"/>
        <end position="141"/>
    </location>
</feature>
<dbReference type="Proteomes" id="UP001339883">
    <property type="component" value="Unassembled WGS sequence"/>
</dbReference>
<organism evidence="5 6">
    <name type="scientific">Acinetobacter pollinis</name>
    <dbReference type="NCBI Taxonomy" id="2605270"/>
    <lineage>
        <taxon>Bacteria</taxon>
        <taxon>Pseudomonadati</taxon>
        <taxon>Pseudomonadota</taxon>
        <taxon>Gammaproteobacteria</taxon>
        <taxon>Moraxellales</taxon>
        <taxon>Moraxellaceae</taxon>
        <taxon>Acinetobacter</taxon>
    </lineage>
</organism>
<name>A0ABU6DQB9_9GAMM</name>
<dbReference type="SMART" id="SM00267">
    <property type="entry name" value="GGDEF"/>
    <property type="match status" value="1"/>
</dbReference>
<dbReference type="NCBIfam" id="TIGR00254">
    <property type="entry name" value="GGDEF"/>
    <property type="match status" value="1"/>
</dbReference>
<dbReference type="InterPro" id="IPR029787">
    <property type="entry name" value="Nucleotide_cyclase"/>
</dbReference>
<gene>
    <name evidence="5" type="ORF">I2F25_03015</name>
</gene>
<dbReference type="PANTHER" id="PTHR45138:SF9">
    <property type="entry name" value="DIGUANYLATE CYCLASE DGCM-RELATED"/>
    <property type="match status" value="1"/>
</dbReference>
<sequence length="425" mass="48542">MGYLARPYEDLSAFLPANAIIVVLILNSKMSDKFAFSFIFYLLLSVFDFIFSPRLNPFYINIPNLIFIITTAIGIKKLDLDLKFLSEIKLLKIFAIITLTSMITGVVGGMTAFESGNFLISMATWICVQSSTAILVIPLLLMYQTHFYPKNKFNIYPLLALVLYYVFILNFPVAVNICLIVPILILCAIFYNLRITSWLVTLNGFFLIFLISYGLIKTGSYLNDSIIFTSLNYYRISIVAAVSSALFIAVLINNNEMIKEKLRKSQWTDDLSQLWNRKGLIQDIKTGRFLGKSDSILLAIIDIDDFKVINDSFGHLMGDRVIIFIAEYLNQFFSHAGLYRYGGDEFILIMNLEPEQKYQHELEDFSFKFIDACYAEFEMAVTLSIGYTVLFEHQLSLDNFKNLLAHADQALYRSKSLGKNTVSIF</sequence>
<evidence type="ECO:0000256" key="2">
    <source>
        <dbReference type="ARBA" id="ARBA00034247"/>
    </source>
</evidence>
<dbReference type="Pfam" id="PF00990">
    <property type="entry name" value="GGDEF"/>
    <property type="match status" value="1"/>
</dbReference>
<feature type="transmembrane region" description="Helical" evidence="3">
    <location>
        <begin position="236"/>
        <end position="254"/>
    </location>
</feature>
<dbReference type="EMBL" id="VTDN01000002">
    <property type="protein sequence ID" value="MEB5476034.1"/>
    <property type="molecule type" value="Genomic_DNA"/>
</dbReference>
<dbReference type="CDD" id="cd01949">
    <property type="entry name" value="GGDEF"/>
    <property type="match status" value="1"/>
</dbReference>
<accession>A0ABU6DQB9</accession>
<feature type="transmembrane region" description="Helical" evidence="3">
    <location>
        <begin position="58"/>
        <end position="78"/>
    </location>
</feature>
<evidence type="ECO:0000313" key="6">
    <source>
        <dbReference type="Proteomes" id="UP001339883"/>
    </source>
</evidence>
<feature type="transmembrane region" description="Helical" evidence="3">
    <location>
        <begin position="90"/>
        <end position="113"/>
    </location>
</feature>
<keyword evidence="3" id="KW-0812">Transmembrane</keyword>
<feature type="transmembrane region" description="Helical" evidence="3">
    <location>
        <begin position="153"/>
        <end position="168"/>
    </location>
</feature>
<feature type="transmembrane region" description="Helical" evidence="3">
    <location>
        <begin position="34"/>
        <end position="52"/>
    </location>
</feature>
<comment type="caution">
    <text evidence="5">The sequence shown here is derived from an EMBL/GenBank/DDBJ whole genome shotgun (WGS) entry which is preliminary data.</text>
</comment>
<keyword evidence="3" id="KW-1133">Transmembrane helix</keyword>
<dbReference type="PANTHER" id="PTHR45138">
    <property type="entry name" value="REGULATORY COMPONENTS OF SENSORY TRANSDUCTION SYSTEM"/>
    <property type="match status" value="1"/>
</dbReference>
<keyword evidence="6" id="KW-1185">Reference proteome</keyword>
<dbReference type="SUPFAM" id="SSF55073">
    <property type="entry name" value="Nucleotide cyclase"/>
    <property type="match status" value="1"/>
</dbReference>
<comment type="catalytic activity">
    <reaction evidence="2">
        <text>2 GTP = 3',3'-c-di-GMP + 2 diphosphate</text>
        <dbReference type="Rhea" id="RHEA:24898"/>
        <dbReference type="ChEBI" id="CHEBI:33019"/>
        <dbReference type="ChEBI" id="CHEBI:37565"/>
        <dbReference type="ChEBI" id="CHEBI:58805"/>
        <dbReference type="EC" id="2.7.7.65"/>
    </reaction>
</comment>
<keyword evidence="3" id="KW-0472">Membrane</keyword>
<dbReference type="InterPro" id="IPR000160">
    <property type="entry name" value="GGDEF_dom"/>
</dbReference>